<feature type="compositionally biased region" description="Low complexity" evidence="1">
    <location>
        <begin position="446"/>
        <end position="457"/>
    </location>
</feature>
<dbReference type="PANTHER" id="PTHR47800">
    <property type="entry name" value="C2 DOMAIN-CONTAINING PROTEIN"/>
    <property type="match status" value="1"/>
</dbReference>
<evidence type="ECO:0000259" key="2">
    <source>
        <dbReference type="PROSITE" id="PS50004"/>
    </source>
</evidence>
<dbReference type="GeneID" id="5885376"/>
<organism evidence="4">
    <name type="scientific">Entamoeba dispar (strain ATCC PRA-260 / SAW760)</name>
    <dbReference type="NCBI Taxonomy" id="370354"/>
    <lineage>
        <taxon>Eukaryota</taxon>
        <taxon>Amoebozoa</taxon>
        <taxon>Evosea</taxon>
        <taxon>Archamoebae</taxon>
        <taxon>Mastigamoebida</taxon>
        <taxon>Entamoebidae</taxon>
        <taxon>Entamoeba</taxon>
    </lineage>
</organism>
<dbReference type="InterPro" id="IPR035892">
    <property type="entry name" value="C2_domain_sf"/>
</dbReference>
<dbReference type="InterPro" id="IPR000008">
    <property type="entry name" value="C2_dom"/>
</dbReference>
<dbReference type="AlphaFoldDB" id="B0EQ15"/>
<dbReference type="GO" id="GO:0010628">
    <property type="term" value="P:positive regulation of gene expression"/>
    <property type="evidence" value="ECO:0007669"/>
    <property type="project" value="TreeGrafter"/>
</dbReference>
<evidence type="ECO:0000313" key="4">
    <source>
        <dbReference type="Proteomes" id="UP000008076"/>
    </source>
</evidence>
<sequence>MEIELTILAANNIIAGDIGGTSDGYVKFETRRTKKMKTKIAPPTINPIWNQKFNCIIEPNEEVKFEVYDHDLIGKDDNLGEAKIKVPEMMTGEYWHDCLSISKRGYLYVSLYCKKGISVSTLHPFNPLAEMVIRMEFNRVTHLGKCNGNPQTGKIIIKPPNQKEQISNVFTFNKSTKISETFIIKCKPGDKIEIKVEELGLLSNTTIDKSSFTVPDFKEGEKSEEHLPGKKGSTFDCKIQCIRSVYHNVFPQFIPQDNDFVNESLMKFYIYFDKAEKIKAGDIGGTSDAYVKFKTSQSKEKKTYVFAPSVNPDWNQCFRIKGTLGEEIKFHLFDKDTLTSDDHLGDAKWKIEPLFNNQWKKFKLQIDKKGSLFIEVKRVKTLSLTYKRFLGLPIPSTQFQGYPQQPYPQQYQYLPPHGYPQQSYPYPQHIPSYPQPGQYPPPQQLYPPTQSGQYLPPQGYPQPQQPYPPAQYPLQGYPQYPPAQYPPQPYHSQAPGIPPKK</sequence>
<dbReference type="Proteomes" id="UP000008076">
    <property type="component" value="Unassembled WGS sequence"/>
</dbReference>
<name>B0EQ15_ENTDS</name>
<feature type="compositionally biased region" description="Pro residues" evidence="1">
    <location>
        <begin position="433"/>
        <end position="445"/>
    </location>
</feature>
<accession>B0EQ15</accession>
<feature type="compositionally biased region" description="Pro residues" evidence="1">
    <location>
        <begin position="458"/>
        <end position="471"/>
    </location>
</feature>
<evidence type="ECO:0000313" key="3">
    <source>
        <dbReference type="EMBL" id="EDR23384.1"/>
    </source>
</evidence>
<keyword evidence="4" id="KW-1185">Reference proteome</keyword>
<reference evidence="4" key="1">
    <citation type="submission" date="2007-12" db="EMBL/GenBank/DDBJ databases">
        <title>Annotation of Entamoeba dispar SAW760.</title>
        <authorList>
            <person name="Lorenzi H."/>
            <person name="Inman J."/>
            <person name="Schobel S."/>
            <person name="Amedeo P."/>
            <person name="Caler E."/>
        </authorList>
    </citation>
    <scope>NUCLEOTIDE SEQUENCE [LARGE SCALE GENOMIC DNA]</scope>
    <source>
        <strain evidence="4">ATCC PRA-260 / SAW760</strain>
    </source>
</reference>
<dbReference type="SUPFAM" id="SSF49562">
    <property type="entry name" value="C2 domain (Calcium/lipid-binding domain, CaLB)"/>
    <property type="match status" value="2"/>
</dbReference>
<feature type="domain" description="C2" evidence="2">
    <location>
        <begin position="1"/>
        <end position="99"/>
    </location>
</feature>
<dbReference type="eggNOG" id="KOG1012">
    <property type="taxonomic scope" value="Eukaryota"/>
</dbReference>
<gene>
    <name evidence="3" type="ORF">EDI_255800</name>
</gene>
<feature type="compositionally biased region" description="Pro residues" evidence="1">
    <location>
        <begin position="479"/>
        <end position="489"/>
    </location>
</feature>
<protein>
    <recommendedName>
        <fullName evidence="2">C2 domain-containing protein</fullName>
    </recommendedName>
</protein>
<dbReference type="PROSITE" id="PS50004">
    <property type="entry name" value="C2"/>
    <property type="match status" value="2"/>
</dbReference>
<dbReference type="Gene3D" id="2.60.40.150">
    <property type="entry name" value="C2 domain"/>
    <property type="match status" value="2"/>
</dbReference>
<proteinExistence type="predicted"/>
<dbReference type="PANTHER" id="PTHR47800:SF5">
    <property type="entry name" value="FER-1-LIKE PROTEIN 6"/>
    <property type="match status" value="1"/>
</dbReference>
<evidence type="ECO:0000256" key="1">
    <source>
        <dbReference type="SAM" id="MobiDB-lite"/>
    </source>
</evidence>
<feature type="region of interest" description="Disordered" evidence="1">
    <location>
        <begin position="424"/>
        <end position="501"/>
    </location>
</feature>
<feature type="domain" description="C2" evidence="2">
    <location>
        <begin position="247"/>
        <end position="364"/>
    </location>
</feature>
<dbReference type="OrthoDB" id="29726at2759"/>
<dbReference type="OMA" id="NQCFRIK"/>
<dbReference type="VEuPathDB" id="AmoebaDB:EDI_255800"/>
<dbReference type="CDD" id="cd00030">
    <property type="entry name" value="C2"/>
    <property type="match status" value="2"/>
</dbReference>
<dbReference type="SMART" id="SM00239">
    <property type="entry name" value="C2"/>
    <property type="match status" value="2"/>
</dbReference>
<dbReference type="KEGG" id="edi:EDI_255800"/>
<dbReference type="RefSeq" id="XP_001740215.1">
    <property type="nucleotide sequence ID" value="XM_001740163.1"/>
</dbReference>
<dbReference type="Pfam" id="PF00168">
    <property type="entry name" value="C2"/>
    <property type="match status" value="2"/>
</dbReference>
<dbReference type="EMBL" id="DS550332">
    <property type="protein sequence ID" value="EDR23384.1"/>
    <property type="molecule type" value="Genomic_DNA"/>
</dbReference>